<dbReference type="SUPFAM" id="SSF69349">
    <property type="entry name" value="Phage fibre proteins"/>
    <property type="match status" value="1"/>
</dbReference>
<gene>
    <name evidence="2" type="ORF">UFOVP221_86</name>
</gene>
<name>A0A6J7WWP2_9CAUD</name>
<accession>A0A6J7WWP2</accession>
<dbReference type="InterPro" id="IPR041352">
    <property type="entry name" value="Mtd_N"/>
</dbReference>
<reference evidence="2" key="1">
    <citation type="submission" date="2020-05" db="EMBL/GenBank/DDBJ databases">
        <authorList>
            <person name="Chiriac C."/>
            <person name="Salcher M."/>
            <person name="Ghai R."/>
            <person name="Kavagutti S V."/>
        </authorList>
    </citation>
    <scope>NUCLEOTIDE SEQUENCE</scope>
</reference>
<proteinExistence type="predicted"/>
<evidence type="ECO:0000259" key="1">
    <source>
        <dbReference type="Pfam" id="PF18454"/>
    </source>
</evidence>
<dbReference type="EMBL" id="LR798267">
    <property type="protein sequence ID" value="CAB5219523.1"/>
    <property type="molecule type" value="Genomic_DNA"/>
</dbReference>
<feature type="domain" description="Major tropism determinant N-terminal" evidence="1">
    <location>
        <begin position="7"/>
        <end position="44"/>
    </location>
</feature>
<evidence type="ECO:0000313" key="2">
    <source>
        <dbReference type="EMBL" id="CAB5219523.1"/>
    </source>
</evidence>
<dbReference type="Pfam" id="PF18454">
    <property type="entry name" value="Mtd_N"/>
    <property type="match status" value="1"/>
</dbReference>
<sequence>MARNQKIQVRRDVAAAWTSSTQVLESGEIGFETDTGKFKIGTGALWSATDYTPAGLTYSSGTNAVVNRATNIAGGLAGSLPYQSALNTTTTLGIGTANKILAVNSGANAPEWITPTVSSTYFGTASTTSTQLAGVLSDETGYAAVAPATSTGVAVFNNAPTIITPKITSGLQLAGSVSGNVTLQAKDAAASGTLSFPSATDTVVVLADIAQAAFKTGTSPSQALNLTGVTTITTTSGTITFPTATGGVTLATTTVTDGFLKSDGTFGGGSPSTLSGSLPLGNQKIATSSGNAVFPSLGSGDREITVSGVNQTIAGDKTFSGTTSLGAITQTTGAVSFGGATTISGTATLSNAAVKLSGLASLPGSGTQPLQIGSDGTISVAKITLTSSEDVEGTLPVARGGLGVDPGTTALTFSPASPLATARSVLRVFVQSTQPASGNPTGYTPALGDLWFW</sequence>
<protein>
    <recommendedName>
        <fullName evidence="1">Major tropism determinant N-terminal domain-containing protein</fullName>
    </recommendedName>
</protein>
<organism evidence="2">
    <name type="scientific">uncultured Caudovirales phage</name>
    <dbReference type="NCBI Taxonomy" id="2100421"/>
    <lineage>
        <taxon>Viruses</taxon>
        <taxon>Duplodnaviria</taxon>
        <taxon>Heunggongvirae</taxon>
        <taxon>Uroviricota</taxon>
        <taxon>Caudoviricetes</taxon>
        <taxon>Peduoviridae</taxon>
        <taxon>Maltschvirus</taxon>
        <taxon>Maltschvirus maltsch</taxon>
    </lineage>
</organism>